<name>X0TXI8_9ZZZZ</name>
<keyword evidence="1" id="KW-1133">Transmembrane helix</keyword>
<organism evidence="2">
    <name type="scientific">marine sediment metagenome</name>
    <dbReference type="NCBI Taxonomy" id="412755"/>
    <lineage>
        <taxon>unclassified sequences</taxon>
        <taxon>metagenomes</taxon>
        <taxon>ecological metagenomes</taxon>
    </lineage>
</organism>
<gene>
    <name evidence="2" type="ORF">S01H1_26590</name>
</gene>
<evidence type="ECO:0000313" key="2">
    <source>
        <dbReference type="EMBL" id="GAF97959.1"/>
    </source>
</evidence>
<keyword evidence="1" id="KW-0812">Transmembrane</keyword>
<accession>X0TXI8</accession>
<sequence>MDDLFGLSMNYIMLGLLAALGISLASVGYVVLRSRVMFRMGLRNMPRRIGQTVLIVIGLMLSTLIISAAFTTGDTVDYSLTNVTYTLLGHTDEVVQRRGETDAPPNQRNSTVPQEVNDQLRDALEAANDPNIDGYLPALFEQVPILNPESGLSEPSGTFVGLDADSLDGFPDIISTSTGELLDLGSLADDEA</sequence>
<feature type="transmembrane region" description="Helical" evidence="1">
    <location>
        <begin position="12"/>
        <end position="32"/>
    </location>
</feature>
<feature type="transmembrane region" description="Helical" evidence="1">
    <location>
        <begin position="53"/>
        <end position="70"/>
    </location>
</feature>
<evidence type="ECO:0008006" key="3">
    <source>
        <dbReference type="Google" id="ProtNLM"/>
    </source>
</evidence>
<dbReference type="AlphaFoldDB" id="X0TXI8"/>
<keyword evidence="1" id="KW-0472">Membrane</keyword>
<dbReference type="EMBL" id="BARS01016124">
    <property type="protein sequence ID" value="GAF97959.1"/>
    <property type="molecule type" value="Genomic_DNA"/>
</dbReference>
<feature type="non-terminal residue" evidence="2">
    <location>
        <position position="192"/>
    </location>
</feature>
<evidence type="ECO:0000256" key="1">
    <source>
        <dbReference type="SAM" id="Phobius"/>
    </source>
</evidence>
<comment type="caution">
    <text evidence="2">The sequence shown here is derived from an EMBL/GenBank/DDBJ whole genome shotgun (WGS) entry which is preliminary data.</text>
</comment>
<protein>
    <recommendedName>
        <fullName evidence="3">MacB-like periplasmic core domain-containing protein</fullName>
    </recommendedName>
</protein>
<reference evidence="2" key="1">
    <citation type="journal article" date="2014" name="Front. Microbiol.">
        <title>High frequency of phylogenetically diverse reductive dehalogenase-homologous genes in deep subseafloor sedimentary metagenomes.</title>
        <authorList>
            <person name="Kawai M."/>
            <person name="Futagami T."/>
            <person name="Toyoda A."/>
            <person name="Takaki Y."/>
            <person name="Nishi S."/>
            <person name="Hori S."/>
            <person name="Arai W."/>
            <person name="Tsubouchi T."/>
            <person name="Morono Y."/>
            <person name="Uchiyama I."/>
            <person name="Ito T."/>
            <person name="Fujiyama A."/>
            <person name="Inagaki F."/>
            <person name="Takami H."/>
        </authorList>
    </citation>
    <scope>NUCLEOTIDE SEQUENCE</scope>
    <source>
        <strain evidence="2">Expedition CK06-06</strain>
    </source>
</reference>
<proteinExistence type="predicted"/>